<evidence type="ECO:0000256" key="10">
    <source>
        <dbReference type="SAM" id="MobiDB-lite"/>
    </source>
</evidence>
<dbReference type="RefSeq" id="WP_184947907.1">
    <property type="nucleotide sequence ID" value="NZ_BAAAWZ010000004.1"/>
</dbReference>
<evidence type="ECO:0000256" key="3">
    <source>
        <dbReference type="ARBA" id="ARBA00022692"/>
    </source>
</evidence>
<dbReference type="PANTHER" id="PTHR11351:SF3">
    <property type="entry name" value="BLL4393 PROTEIN"/>
    <property type="match status" value="1"/>
</dbReference>
<evidence type="ECO:0000256" key="1">
    <source>
        <dbReference type="ARBA" id="ARBA00004141"/>
    </source>
</evidence>
<reference evidence="13 14" key="1">
    <citation type="submission" date="2020-08" db="EMBL/GenBank/DDBJ databases">
        <title>Genomic Encyclopedia of Type Strains, Phase III (KMG-III): the genomes of soil and plant-associated and newly described type strains.</title>
        <authorList>
            <person name="Whitman W."/>
        </authorList>
    </citation>
    <scope>NUCLEOTIDE SEQUENCE [LARGE SCALE GENOMIC DNA]</scope>
    <source>
        <strain evidence="13 14">CECT 3303</strain>
    </source>
</reference>
<dbReference type="CDD" id="cd03505">
    <property type="entry name" value="Delta9-FADS-like"/>
    <property type="match status" value="1"/>
</dbReference>
<keyword evidence="7" id="KW-0408">Iron</keyword>
<comment type="caution">
    <text evidence="13">The sequence shown here is derived from an EMBL/GenBank/DDBJ whole genome shotgun (WGS) entry which is preliminary data.</text>
</comment>
<name>A0A841D969_PLAVE</name>
<dbReference type="Proteomes" id="UP000562352">
    <property type="component" value="Unassembled WGS sequence"/>
</dbReference>
<keyword evidence="14" id="KW-1185">Reference proteome</keyword>
<evidence type="ECO:0000256" key="5">
    <source>
        <dbReference type="ARBA" id="ARBA00022989"/>
    </source>
</evidence>
<dbReference type="AlphaFoldDB" id="A0A841D969"/>
<keyword evidence="4" id="KW-0276">Fatty acid metabolism</keyword>
<feature type="domain" description="Fatty acid desaturase" evidence="12">
    <location>
        <begin position="66"/>
        <end position="280"/>
    </location>
</feature>
<keyword evidence="3 11" id="KW-0812">Transmembrane</keyword>
<dbReference type="EC" id="1.14.19.1" evidence="13"/>
<feature type="transmembrane region" description="Helical" evidence="11">
    <location>
        <begin position="63"/>
        <end position="85"/>
    </location>
</feature>
<keyword evidence="5 11" id="KW-1133">Transmembrane helix</keyword>
<feature type="transmembrane region" description="Helical" evidence="11">
    <location>
        <begin position="34"/>
        <end position="57"/>
    </location>
</feature>
<evidence type="ECO:0000256" key="9">
    <source>
        <dbReference type="ARBA" id="ARBA00023136"/>
    </source>
</evidence>
<sequence>MPTTRDLTEADYDGSSPFPRSAAPARAGAAQVTLTAAIVAVPFIALAAGVPLAWGTGVSLTDLLLAAAFYIVTGLGVTVGFHRLLTHRSFTARPWLRVVLAVAGSMSFQGNLIDWVAVHRRHHAFTDRPGDPHSPYRYGAHLGGQLRGLAHAHLGWLFSSEPTSAARYAPDLLRNDPAMLRIARAFPALCAASLLLPFAAGWAISGSLYGGLTAFIWAGPVRIALLQHVTWSVNSLCHVIGDRPYRTRRHDRSTDLWPLALLSFGESWHNGHHSQPGCARHGRGPRQLDPSAALISLFERLNWASNVRWHPADGLPHRHAVAGRTTPRATTHRPGGGLRPGRPPRRRMPHR</sequence>
<evidence type="ECO:0000256" key="4">
    <source>
        <dbReference type="ARBA" id="ARBA00022832"/>
    </source>
</evidence>
<dbReference type="PANTHER" id="PTHR11351">
    <property type="entry name" value="ACYL-COA DESATURASE"/>
    <property type="match status" value="1"/>
</dbReference>
<evidence type="ECO:0000313" key="14">
    <source>
        <dbReference type="Proteomes" id="UP000562352"/>
    </source>
</evidence>
<dbReference type="InterPro" id="IPR015876">
    <property type="entry name" value="Acyl-CoA_DS"/>
</dbReference>
<evidence type="ECO:0000256" key="8">
    <source>
        <dbReference type="ARBA" id="ARBA00023098"/>
    </source>
</evidence>
<proteinExistence type="inferred from homology"/>
<feature type="transmembrane region" description="Helical" evidence="11">
    <location>
        <begin position="182"/>
        <end position="202"/>
    </location>
</feature>
<comment type="subcellular location">
    <subcellularLocation>
        <location evidence="1">Membrane</location>
        <topology evidence="1">Multi-pass membrane protein</topology>
    </subcellularLocation>
</comment>
<feature type="region of interest" description="Disordered" evidence="10">
    <location>
        <begin position="314"/>
        <end position="351"/>
    </location>
</feature>
<dbReference type="Pfam" id="PF00487">
    <property type="entry name" value="FA_desaturase"/>
    <property type="match status" value="1"/>
</dbReference>
<protein>
    <submittedName>
        <fullName evidence="13">Stearoyl-CoA desaturase (Delta-9 desaturase)</fullName>
        <ecNumber evidence="13">1.14.19.1</ecNumber>
    </submittedName>
</protein>
<feature type="transmembrane region" description="Helical" evidence="11">
    <location>
        <begin position="208"/>
        <end position="225"/>
    </location>
</feature>
<dbReference type="EMBL" id="JACHJJ010000030">
    <property type="protein sequence ID" value="MBB5967172.1"/>
    <property type="molecule type" value="Genomic_DNA"/>
</dbReference>
<evidence type="ECO:0000256" key="6">
    <source>
        <dbReference type="ARBA" id="ARBA00023002"/>
    </source>
</evidence>
<feature type="compositionally biased region" description="Basic residues" evidence="10">
    <location>
        <begin position="342"/>
        <end position="351"/>
    </location>
</feature>
<evidence type="ECO:0000256" key="11">
    <source>
        <dbReference type="SAM" id="Phobius"/>
    </source>
</evidence>
<evidence type="ECO:0000256" key="7">
    <source>
        <dbReference type="ARBA" id="ARBA00023004"/>
    </source>
</evidence>
<evidence type="ECO:0000259" key="12">
    <source>
        <dbReference type="Pfam" id="PF00487"/>
    </source>
</evidence>
<keyword evidence="8" id="KW-0443">Lipid metabolism</keyword>
<comment type="similarity">
    <text evidence="2">Belongs to the fatty acid desaturase type 2 family.</text>
</comment>
<keyword evidence="9 11" id="KW-0472">Membrane</keyword>
<evidence type="ECO:0000313" key="13">
    <source>
        <dbReference type="EMBL" id="MBB5967172.1"/>
    </source>
</evidence>
<evidence type="ECO:0000256" key="2">
    <source>
        <dbReference type="ARBA" id="ARBA00008749"/>
    </source>
</evidence>
<dbReference type="GO" id="GO:0004768">
    <property type="term" value="F:stearoyl-CoA 9-desaturase activity"/>
    <property type="evidence" value="ECO:0007669"/>
    <property type="project" value="UniProtKB-EC"/>
</dbReference>
<accession>A0A841D969</accession>
<keyword evidence="6 13" id="KW-0560">Oxidoreductase</keyword>
<dbReference type="InterPro" id="IPR005804">
    <property type="entry name" value="FA_desaturase_dom"/>
</dbReference>
<dbReference type="GO" id="GO:0006631">
    <property type="term" value="P:fatty acid metabolic process"/>
    <property type="evidence" value="ECO:0007669"/>
    <property type="project" value="UniProtKB-KW"/>
</dbReference>
<gene>
    <name evidence="13" type="ORF">FHS22_006474</name>
</gene>
<dbReference type="PRINTS" id="PR00075">
    <property type="entry name" value="FACDDSATRASE"/>
</dbReference>
<dbReference type="GO" id="GO:0016020">
    <property type="term" value="C:membrane"/>
    <property type="evidence" value="ECO:0007669"/>
    <property type="project" value="UniProtKB-SubCell"/>
</dbReference>
<organism evidence="13 14">
    <name type="scientific">Planomonospora venezuelensis</name>
    <dbReference type="NCBI Taxonomy" id="1999"/>
    <lineage>
        <taxon>Bacteria</taxon>
        <taxon>Bacillati</taxon>
        <taxon>Actinomycetota</taxon>
        <taxon>Actinomycetes</taxon>
        <taxon>Streptosporangiales</taxon>
        <taxon>Streptosporangiaceae</taxon>
        <taxon>Planomonospora</taxon>
    </lineage>
</organism>